<proteinExistence type="predicted"/>
<dbReference type="Pfam" id="PF01968">
    <property type="entry name" value="Hydantoinase_A"/>
    <property type="match status" value="1"/>
</dbReference>
<evidence type="ECO:0000313" key="5">
    <source>
        <dbReference type="Proteomes" id="UP000011632"/>
    </source>
</evidence>
<dbReference type="GO" id="GO:0006749">
    <property type="term" value="P:glutathione metabolic process"/>
    <property type="evidence" value="ECO:0007669"/>
    <property type="project" value="TreeGrafter"/>
</dbReference>
<dbReference type="PANTHER" id="PTHR11365:SF23">
    <property type="entry name" value="HYPOTHETICAL 5-OXOPROLINASE (EUROFUNG)-RELATED"/>
    <property type="match status" value="1"/>
</dbReference>
<feature type="domain" description="Hydantoinase A/oxoprolinase" evidence="1">
    <location>
        <begin position="205"/>
        <end position="498"/>
    </location>
</feature>
<feature type="domain" description="Acetophenone carboxylase-like C-terminal" evidence="3">
    <location>
        <begin position="513"/>
        <end position="685"/>
    </location>
</feature>
<dbReference type="STRING" id="1227496.C489_14635"/>
<dbReference type="InterPro" id="IPR002821">
    <property type="entry name" value="Hydantoinase_A"/>
</dbReference>
<gene>
    <name evidence="4" type="ORF">C489_14635</name>
</gene>
<dbReference type="GO" id="GO:0017168">
    <property type="term" value="F:5-oxoprolinase (ATP-hydrolyzing) activity"/>
    <property type="evidence" value="ECO:0007669"/>
    <property type="project" value="TreeGrafter"/>
</dbReference>
<dbReference type="InterPro" id="IPR045079">
    <property type="entry name" value="Oxoprolinase-like"/>
</dbReference>
<dbReference type="PATRIC" id="fig|1227496.3.peg.2945"/>
<keyword evidence="5" id="KW-1185">Reference proteome</keyword>
<evidence type="ECO:0000313" key="4">
    <source>
        <dbReference type="EMBL" id="ELY65523.1"/>
    </source>
</evidence>
<dbReference type="Proteomes" id="UP000011632">
    <property type="component" value="Unassembled WGS sequence"/>
</dbReference>
<feature type="domain" description="Hydantoinase/oxoprolinase N-terminal" evidence="2">
    <location>
        <begin position="4"/>
        <end position="184"/>
    </location>
</feature>
<dbReference type="PANTHER" id="PTHR11365">
    <property type="entry name" value="5-OXOPROLINASE RELATED"/>
    <property type="match status" value="1"/>
</dbReference>
<dbReference type="GO" id="GO:0005829">
    <property type="term" value="C:cytosol"/>
    <property type="evidence" value="ECO:0007669"/>
    <property type="project" value="TreeGrafter"/>
</dbReference>
<reference evidence="4 5" key="1">
    <citation type="journal article" date="2014" name="PLoS Genet.">
        <title>Phylogenetically driven sequencing of extremely halophilic archaea reveals strategies for static and dynamic osmo-response.</title>
        <authorList>
            <person name="Becker E.A."/>
            <person name="Seitzer P.M."/>
            <person name="Tritt A."/>
            <person name="Larsen D."/>
            <person name="Krusor M."/>
            <person name="Yao A.I."/>
            <person name="Wu D."/>
            <person name="Madern D."/>
            <person name="Eisen J.A."/>
            <person name="Darling A.E."/>
            <person name="Facciotti M.T."/>
        </authorList>
    </citation>
    <scope>NUCLEOTIDE SEQUENCE [LARGE SCALE GENOMIC DNA]</scope>
    <source>
        <strain evidence="4 5">JCM 10478</strain>
    </source>
</reference>
<dbReference type="InterPro" id="IPR008040">
    <property type="entry name" value="Hydant_A_N"/>
</dbReference>
<organism evidence="4 5">
    <name type="scientific">Natrinema versiforme JCM 10478</name>
    <dbReference type="NCBI Taxonomy" id="1227496"/>
    <lineage>
        <taxon>Archaea</taxon>
        <taxon>Methanobacteriati</taxon>
        <taxon>Methanobacteriota</taxon>
        <taxon>Stenosarchaea group</taxon>
        <taxon>Halobacteria</taxon>
        <taxon>Halobacteriales</taxon>
        <taxon>Natrialbaceae</taxon>
        <taxon>Natrinema</taxon>
    </lineage>
</organism>
<evidence type="ECO:0000259" key="1">
    <source>
        <dbReference type="Pfam" id="PF01968"/>
    </source>
</evidence>
<name>L9XY76_9EURY</name>
<dbReference type="InterPro" id="IPR043129">
    <property type="entry name" value="ATPase_NBD"/>
</dbReference>
<dbReference type="Pfam" id="PF19278">
    <property type="entry name" value="Hydant_A_C"/>
    <property type="match status" value="1"/>
</dbReference>
<evidence type="ECO:0000259" key="3">
    <source>
        <dbReference type="Pfam" id="PF19278"/>
    </source>
</evidence>
<dbReference type="EMBL" id="AOID01000045">
    <property type="protein sequence ID" value="ELY65523.1"/>
    <property type="molecule type" value="Genomic_DNA"/>
</dbReference>
<evidence type="ECO:0000259" key="2">
    <source>
        <dbReference type="Pfam" id="PF05378"/>
    </source>
</evidence>
<dbReference type="Pfam" id="PF05378">
    <property type="entry name" value="Hydant_A_N"/>
    <property type="match status" value="1"/>
</dbReference>
<protein>
    <submittedName>
        <fullName evidence="4">5-oxoprolinase</fullName>
    </submittedName>
</protein>
<dbReference type="InterPro" id="IPR049517">
    <property type="entry name" value="ACX-like_C"/>
</dbReference>
<sequence length="697" mass="75025">MKLLGVDIGGTFTDVYFVDNETGEQRIHKVSTTPDDPSEGALTGIRELCAMTDTDPGEIDYVLHGTTIATNTVLEYDGVETGMITTENYRDITHIGRHQRPQNYSIQQSVPWQDRPLVERRYKKTVPERIAADGSVERELEESAVADAAAEFREAGVDSIAIAFLFSYLNDAHERRAKEIVEEVHPDAYVTTSNEVYPQFREFERFTTTAMNAFVGPPVIEYAARFERQLADLGVDADLHVMQSNGGIATEEMVRQTPVSLLLSGPAAGILGAKWRSDATVPDDEATDVITLDMGGTSADIGIVADDEIVEANVRETEIGGYPVMIPMIDIETIGAGGGSVAYVDPGGAFRVGPESAGAVPGPVAYDRGGEEPTVTDAHVTLGRIRDEFFLGGELGLETAAPREAIESALADPLGIDPIEASLGVLEIVNTNMANAIRSKTVQKGRDPGQFTLVAFGGAGPLHAASIARELDIPRTLVPSNPGVLSAVGLSTTDLQYDRITTEFSLLEAVDRDALREEYAGLTAAVTDQLRDADVDGDRIEVELSADCRYEGQGYELSVPIGTDESVPDLEAIRETFDAMHEAEFGHNFPDNAVELVNLRATARGRLPSSERVPIGDPDAAIDDLAVDTRDVYFGGDGEPTAYATPFVERRALGAGQELAGPAIIAETDSTILVPPDFTARVLEYGDIELRNDAVHQ</sequence>
<accession>L9XY76</accession>
<dbReference type="OrthoDB" id="8261at2157"/>
<dbReference type="SUPFAM" id="SSF53067">
    <property type="entry name" value="Actin-like ATPase domain"/>
    <property type="match status" value="1"/>
</dbReference>
<dbReference type="AlphaFoldDB" id="L9XY76"/>
<comment type="caution">
    <text evidence="4">The sequence shown here is derived from an EMBL/GenBank/DDBJ whole genome shotgun (WGS) entry which is preliminary data.</text>
</comment>
<dbReference type="RefSeq" id="WP_006432018.1">
    <property type="nucleotide sequence ID" value="NZ_AOID01000045.1"/>
</dbReference>